<dbReference type="InterPro" id="IPR004358">
    <property type="entry name" value="Sig_transdc_His_kin-like_C"/>
</dbReference>
<protein>
    <recommendedName>
        <fullName evidence="3">histidine kinase</fullName>
        <ecNumber evidence="3">2.7.13.3</ecNumber>
    </recommendedName>
</protein>
<evidence type="ECO:0000313" key="23">
    <source>
        <dbReference type="EMBL" id="MBP1465629.1"/>
    </source>
</evidence>
<evidence type="ECO:0000256" key="1">
    <source>
        <dbReference type="ARBA" id="ARBA00000085"/>
    </source>
</evidence>
<keyword evidence="8" id="KW-0547">Nucleotide-binding</keyword>
<evidence type="ECO:0000256" key="13">
    <source>
        <dbReference type="ARBA" id="ARBA00023136"/>
    </source>
</evidence>
<dbReference type="SUPFAM" id="SSF47384">
    <property type="entry name" value="Homodimeric domain of signal transducing histidine kinase"/>
    <property type="match status" value="1"/>
</dbReference>
<dbReference type="InterPro" id="IPR036890">
    <property type="entry name" value="HATPase_C_sf"/>
</dbReference>
<dbReference type="InterPro" id="IPR003594">
    <property type="entry name" value="HATPase_dom"/>
</dbReference>
<dbReference type="Pfam" id="PF00512">
    <property type="entry name" value="HisKA"/>
    <property type="match status" value="1"/>
</dbReference>
<evidence type="ECO:0000256" key="4">
    <source>
        <dbReference type="ARBA" id="ARBA00022475"/>
    </source>
</evidence>
<dbReference type="Gene3D" id="3.30.450.40">
    <property type="match status" value="1"/>
</dbReference>
<dbReference type="SUPFAM" id="SSF55785">
    <property type="entry name" value="PYP-like sensor domain (PAS domain)"/>
    <property type="match status" value="1"/>
</dbReference>
<evidence type="ECO:0000313" key="24">
    <source>
        <dbReference type="Proteomes" id="UP001193081"/>
    </source>
</evidence>
<gene>
    <name evidence="23" type="ORF">EYB53_007915</name>
</gene>
<dbReference type="Gene3D" id="3.30.450.20">
    <property type="entry name" value="PAS domain"/>
    <property type="match status" value="1"/>
</dbReference>
<dbReference type="SMART" id="SM00091">
    <property type="entry name" value="PAS"/>
    <property type="match status" value="1"/>
</dbReference>
<proteinExistence type="predicted"/>
<dbReference type="InterPro" id="IPR000700">
    <property type="entry name" value="PAS-assoc_C"/>
</dbReference>
<sequence>MIKLKSIATELGLIFLIIALVPVLIGSVVINQAFSNAMQQKERDALAERADAAHMRIEGYVLRMIQDTTTLAHLPDLPPLFAAPPGIIYPSYELIAYLKTFIAEKGYYDLLLIDQGGTIRYSLKAEADLGQNIYDEMLGPTELARTIDAANTLLQTEVSDFGFYAPSNAPAAFLAAPIFQDGVIVGNVVLQIEPKELYAIVNRFAGLGTTGEILMGAYDQGRMIITVPPRHNPDLPNQAIDEAAFLPLREALRGAQGSGIYPDYRNEETLAVWRYLPSLNWGMVVKIDTAELYAPIRRNEMIGHWILGGSLILVIGAMLLANRLISQPIIQFSQAVQALRHEPMPSQVQIKARHEIKGLIDDFNRLIVDVRSEFERLVEERTCTMQESVERFDQLARQSRTVTWEVDPTGHYSFLSPVAEEVFGYHPEEIIGKKYFYDLHPAKERERFKTEVFAAFERREAFVDLVNAVITKDGRQIWVTTNALPMLGPDGELLGYRGTDTDISARKAQEQHLLETNRFHAAAAKLATANANLRIDTIDEGINACLAILGEFMSAQRAYIFSNDFINETWSNIYEWCAEGVTPQIADLQDAPFDVFPGLIERFQRGEMLALGSLDHIPPEMQSAYEILAMQEIKALLMQPMMVDGALIGFLGFDDTRRERVFTNTEYALLGLAADNFAATLARHEQFMREKVANEQLKDAIARANELAVRAEAASVAKSEFLANMSHEIRTPLNAIIGFLELALKTRLTPKQYDYLAKSRFASQTLLRTINDILDFSKIEAGKLELEHAPFLLAETLNNVSNMLAERAALKGIELCLHLDRALPRMFVGDAFRLEQVLINLVGNAIKFTEVGEVNVRAELAEHHDDQVLLRFTVQDTGIGMSADERARLFVPFVQADGSMTRRFGGTGLGLAISRSLVTMLGGTIEATSTPGEGSTFAFTIACRLADEQMQPHPDFALPATLHGRKALVVDDNEHARELLQEMLTTFHFRVTTAASGDEALAQLEATPADDPFALVLMDWRMPGLDGIEATTQIQRKLADRALPLIIMVTAYGRETIMRRSEEVGIGAFLTKPINEVSLYHAILDLFNQPDNVTRHQYQTAEATTLESYRNHLAGRRLLLAEDSPFNQQVAVELLAEVGIEVAVARHGRQAVEMLLGDDPKRYDAVLMDVQMPVMDGFEATRTIRAYAALRDLPIIALTAHAISGDRDRCLASGMNDYISKPIESQQLFQTLLRWVYPGEEPDTPPPIITGKAMSPQSASTEADPPEANQALPETYEGLAIKRAIQRLGGKTKLYRQLIQSFLVEHGNDVERIKEALTTNKPDEALRIAHTLKGVAGTIGATELYTEADRVEQALKTNPGEVPDLNSLQQTCTRIKNLLPTLFPQEQEEVETREQSVPLLDDQARTLAQQQIEQLAAMLSTGNFAARKHVTALGQSLPGLRSLPEFQTLAHHINNFALADARTALPHLTARLGLTPMNDPPET</sequence>
<keyword evidence="4" id="KW-1003">Cell membrane</keyword>
<dbReference type="SMART" id="SM00448">
    <property type="entry name" value="REC"/>
    <property type="match status" value="2"/>
</dbReference>
<keyword evidence="9" id="KW-0418">Kinase</keyword>
<dbReference type="Gene3D" id="1.10.287.130">
    <property type="match status" value="1"/>
</dbReference>
<feature type="domain" description="HPt" evidence="22">
    <location>
        <begin position="1291"/>
        <end position="1382"/>
    </location>
</feature>
<dbReference type="InterPro" id="IPR029016">
    <property type="entry name" value="GAF-like_dom_sf"/>
</dbReference>
<feature type="domain" description="PAS" evidence="19">
    <location>
        <begin position="388"/>
        <end position="459"/>
    </location>
</feature>
<dbReference type="SMART" id="SM00387">
    <property type="entry name" value="HATPase_c"/>
    <property type="match status" value="1"/>
</dbReference>
<dbReference type="InterPro" id="IPR003660">
    <property type="entry name" value="HAMP_dom"/>
</dbReference>
<dbReference type="RefSeq" id="WP_135477666.1">
    <property type="nucleotide sequence ID" value="NZ_SIJK02000010.1"/>
</dbReference>
<evidence type="ECO:0000256" key="15">
    <source>
        <dbReference type="PROSITE-ProRule" id="PRU00169"/>
    </source>
</evidence>
<feature type="domain" description="PAC" evidence="20">
    <location>
        <begin position="459"/>
        <end position="515"/>
    </location>
</feature>
<evidence type="ECO:0000259" key="20">
    <source>
        <dbReference type="PROSITE" id="PS50113"/>
    </source>
</evidence>
<dbReference type="PANTHER" id="PTHR45339">
    <property type="entry name" value="HYBRID SIGNAL TRANSDUCTION HISTIDINE KINASE J"/>
    <property type="match status" value="1"/>
</dbReference>
<keyword evidence="12" id="KW-0902">Two-component regulatory system</keyword>
<dbReference type="Gene3D" id="3.40.50.2300">
    <property type="match status" value="2"/>
</dbReference>
<dbReference type="CDD" id="cd00130">
    <property type="entry name" value="PAS"/>
    <property type="match status" value="1"/>
</dbReference>
<dbReference type="EMBL" id="SIJK02000010">
    <property type="protein sequence ID" value="MBP1465629.1"/>
    <property type="molecule type" value="Genomic_DNA"/>
</dbReference>
<keyword evidence="24" id="KW-1185">Reference proteome</keyword>
<dbReference type="InterPro" id="IPR011006">
    <property type="entry name" value="CheY-like_superfamily"/>
</dbReference>
<dbReference type="InterPro" id="IPR001610">
    <property type="entry name" value="PAC"/>
</dbReference>
<dbReference type="InterPro" id="IPR001789">
    <property type="entry name" value="Sig_transdc_resp-reg_receiver"/>
</dbReference>
<dbReference type="Pfam" id="PF00072">
    <property type="entry name" value="Response_reg"/>
    <property type="match status" value="2"/>
</dbReference>
<evidence type="ECO:0000256" key="2">
    <source>
        <dbReference type="ARBA" id="ARBA00004651"/>
    </source>
</evidence>
<evidence type="ECO:0000259" key="19">
    <source>
        <dbReference type="PROSITE" id="PS50112"/>
    </source>
</evidence>
<dbReference type="InterPro" id="IPR003018">
    <property type="entry name" value="GAF"/>
</dbReference>
<comment type="catalytic activity">
    <reaction evidence="1">
        <text>ATP + protein L-histidine = ADP + protein N-phospho-L-histidine.</text>
        <dbReference type="EC" id="2.7.13.3"/>
    </reaction>
</comment>
<dbReference type="CDD" id="cd00082">
    <property type="entry name" value="HisKA"/>
    <property type="match status" value="1"/>
</dbReference>
<dbReference type="InterPro" id="IPR035965">
    <property type="entry name" value="PAS-like_dom_sf"/>
</dbReference>
<dbReference type="Gene3D" id="3.30.565.10">
    <property type="entry name" value="Histidine kinase-like ATPase, C-terminal domain"/>
    <property type="match status" value="1"/>
</dbReference>
<evidence type="ECO:0000256" key="8">
    <source>
        <dbReference type="ARBA" id="ARBA00022741"/>
    </source>
</evidence>
<dbReference type="CDD" id="cd00088">
    <property type="entry name" value="HPT"/>
    <property type="match status" value="1"/>
</dbReference>
<dbReference type="Pfam" id="PF08448">
    <property type="entry name" value="PAS_4"/>
    <property type="match status" value="1"/>
</dbReference>
<dbReference type="CDD" id="cd18774">
    <property type="entry name" value="PDC2_HK_sensor"/>
    <property type="match status" value="1"/>
</dbReference>
<dbReference type="InterPro" id="IPR000014">
    <property type="entry name" value="PAS"/>
</dbReference>
<dbReference type="NCBIfam" id="TIGR00229">
    <property type="entry name" value="sensory_box"/>
    <property type="match status" value="1"/>
</dbReference>
<dbReference type="Pfam" id="PF01590">
    <property type="entry name" value="GAF"/>
    <property type="match status" value="1"/>
</dbReference>
<dbReference type="InterPro" id="IPR013656">
    <property type="entry name" value="PAS_4"/>
</dbReference>
<evidence type="ECO:0000259" key="18">
    <source>
        <dbReference type="PROSITE" id="PS50110"/>
    </source>
</evidence>
<dbReference type="InterPro" id="IPR036641">
    <property type="entry name" value="HPT_dom_sf"/>
</dbReference>
<keyword evidence="13 16" id="KW-0472">Membrane</keyword>
<dbReference type="PROSITE" id="PS50112">
    <property type="entry name" value="PAS"/>
    <property type="match status" value="1"/>
</dbReference>
<feature type="transmembrane region" description="Helical" evidence="16">
    <location>
        <begin position="12"/>
        <end position="34"/>
    </location>
</feature>
<dbReference type="SUPFAM" id="SSF55781">
    <property type="entry name" value="GAF domain-like"/>
    <property type="match status" value="1"/>
</dbReference>
<dbReference type="CDD" id="cd16922">
    <property type="entry name" value="HATPase_EvgS-ArcB-TorS-like"/>
    <property type="match status" value="1"/>
</dbReference>
<feature type="domain" description="Histidine kinase" evidence="17">
    <location>
        <begin position="724"/>
        <end position="945"/>
    </location>
</feature>
<evidence type="ECO:0000256" key="11">
    <source>
        <dbReference type="ARBA" id="ARBA00022989"/>
    </source>
</evidence>
<keyword evidence="7 16" id="KW-0812">Transmembrane</keyword>
<dbReference type="InterPro" id="IPR008207">
    <property type="entry name" value="Sig_transdc_His_kin_Hpt_dom"/>
</dbReference>
<keyword evidence="5 15" id="KW-0597">Phosphoprotein</keyword>
<accession>A0ABS4D865</accession>
<evidence type="ECO:0000256" key="3">
    <source>
        <dbReference type="ARBA" id="ARBA00012438"/>
    </source>
</evidence>
<dbReference type="PROSITE" id="PS50894">
    <property type="entry name" value="HPT"/>
    <property type="match status" value="1"/>
</dbReference>
<reference evidence="23 24" key="1">
    <citation type="submission" date="2021-03" db="EMBL/GenBank/DDBJ databases">
        <authorList>
            <person name="Grouzdev D.S."/>
        </authorList>
    </citation>
    <scope>NUCLEOTIDE SEQUENCE [LARGE SCALE GENOMIC DNA]</scope>
    <source>
        <strain evidence="23 24">M50-1</strain>
    </source>
</reference>
<evidence type="ECO:0000256" key="16">
    <source>
        <dbReference type="SAM" id="Phobius"/>
    </source>
</evidence>
<dbReference type="InterPro" id="IPR005467">
    <property type="entry name" value="His_kinase_dom"/>
</dbReference>
<evidence type="ECO:0000256" key="12">
    <source>
        <dbReference type="ARBA" id="ARBA00023012"/>
    </source>
</evidence>
<evidence type="ECO:0000256" key="14">
    <source>
        <dbReference type="PROSITE-ProRule" id="PRU00110"/>
    </source>
</evidence>
<dbReference type="SMART" id="SM00086">
    <property type="entry name" value="PAC"/>
    <property type="match status" value="1"/>
</dbReference>
<dbReference type="PROSITE" id="PS50885">
    <property type="entry name" value="HAMP"/>
    <property type="match status" value="1"/>
</dbReference>
<dbReference type="PROSITE" id="PS50109">
    <property type="entry name" value="HIS_KIN"/>
    <property type="match status" value="1"/>
</dbReference>
<dbReference type="PRINTS" id="PR00344">
    <property type="entry name" value="BCTRLSENSOR"/>
</dbReference>
<dbReference type="SUPFAM" id="SSF55874">
    <property type="entry name" value="ATPase domain of HSP90 chaperone/DNA topoisomerase II/histidine kinase"/>
    <property type="match status" value="1"/>
</dbReference>
<keyword evidence="6" id="KW-0808">Transferase</keyword>
<feature type="modified residue" description="4-aspartylphosphate" evidence="15">
    <location>
        <position position="1019"/>
    </location>
</feature>
<dbReference type="PROSITE" id="PS50113">
    <property type="entry name" value="PAC"/>
    <property type="match status" value="1"/>
</dbReference>
<dbReference type="SUPFAM" id="SSF47226">
    <property type="entry name" value="Histidine-containing phosphotransfer domain, HPT domain"/>
    <property type="match status" value="1"/>
</dbReference>
<dbReference type="PROSITE" id="PS50110">
    <property type="entry name" value="RESPONSE_REGULATORY"/>
    <property type="match status" value="2"/>
</dbReference>
<keyword evidence="11 16" id="KW-1133">Transmembrane helix</keyword>
<dbReference type="Pfam" id="PF01627">
    <property type="entry name" value="Hpt"/>
    <property type="match status" value="1"/>
</dbReference>
<dbReference type="SUPFAM" id="SSF52172">
    <property type="entry name" value="CheY-like"/>
    <property type="match status" value="2"/>
</dbReference>
<evidence type="ECO:0000256" key="9">
    <source>
        <dbReference type="ARBA" id="ARBA00022777"/>
    </source>
</evidence>
<dbReference type="Pfam" id="PF02518">
    <property type="entry name" value="HATPase_c"/>
    <property type="match status" value="1"/>
</dbReference>
<dbReference type="SMART" id="SM00073">
    <property type="entry name" value="HPT"/>
    <property type="match status" value="1"/>
</dbReference>
<evidence type="ECO:0000256" key="6">
    <source>
        <dbReference type="ARBA" id="ARBA00022679"/>
    </source>
</evidence>
<evidence type="ECO:0000256" key="7">
    <source>
        <dbReference type="ARBA" id="ARBA00022692"/>
    </source>
</evidence>
<dbReference type="Gene3D" id="6.10.340.10">
    <property type="match status" value="1"/>
</dbReference>
<evidence type="ECO:0000259" key="21">
    <source>
        <dbReference type="PROSITE" id="PS50885"/>
    </source>
</evidence>
<feature type="modified residue" description="4-aspartylphosphate" evidence="15">
    <location>
        <position position="1169"/>
    </location>
</feature>
<feature type="modified residue" description="Phosphohistidine" evidence="14">
    <location>
        <position position="1330"/>
    </location>
</feature>
<name>A0ABS4D865_9CHLR</name>
<evidence type="ECO:0000256" key="5">
    <source>
        <dbReference type="ARBA" id="ARBA00022553"/>
    </source>
</evidence>
<evidence type="ECO:0000259" key="22">
    <source>
        <dbReference type="PROSITE" id="PS50894"/>
    </source>
</evidence>
<dbReference type="PANTHER" id="PTHR45339:SF1">
    <property type="entry name" value="HYBRID SIGNAL TRANSDUCTION HISTIDINE KINASE J"/>
    <property type="match status" value="1"/>
</dbReference>
<evidence type="ECO:0000259" key="17">
    <source>
        <dbReference type="PROSITE" id="PS50109"/>
    </source>
</evidence>
<comment type="caution">
    <text evidence="23">The sequence shown here is derived from an EMBL/GenBank/DDBJ whole genome shotgun (WGS) entry which is preliminary data.</text>
</comment>
<feature type="domain" description="Response regulatory" evidence="18">
    <location>
        <begin position="1117"/>
        <end position="1236"/>
    </location>
</feature>
<dbReference type="Proteomes" id="UP001193081">
    <property type="component" value="Unassembled WGS sequence"/>
</dbReference>
<keyword evidence="10" id="KW-0067">ATP-binding</keyword>
<dbReference type="InterPro" id="IPR036097">
    <property type="entry name" value="HisK_dim/P_sf"/>
</dbReference>
<dbReference type="Gene3D" id="1.20.120.160">
    <property type="entry name" value="HPT domain"/>
    <property type="match status" value="1"/>
</dbReference>
<dbReference type="InterPro" id="IPR003661">
    <property type="entry name" value="HisK_dim/P_dom"/>
</dbReference>
<organism evidence="23 24">
    <name type="scientific">Candidatus Chloroploca mongolica</name>
    <dbReference type="NCBI Taxonomy" id="2528176"/>
    <lineage>
        <taxon>Bacteria</taxon>
        <taxon>Bacillati</taxon>
        <taxon>Chloroflexota</taxon>
        <taxon>Chloroflexia</taxon>
        <taxon>Chloroflexales</taxon>
        <taxon>Chloroflexineae</taxon>
        <taxon>Oscillochloridaceae</taxon>
        <taxon>Candidatus Chloroploca</taxon>
    </lineage>
</organism>
<dbReference type="SMART" id="SM00388">
    <property type="entry name" value="HisKA"/>
    <property type="match status" value="1"/>
</dbReference>
<dbReference type="EC" id="2.7.13.3" evidence="3"/>
<dbReference type="CDD" id="cd17546">
    <property type="entry name" value="REC_hyHK_CKI1_RcsC-like"/>
    <property type="match status" value="2"/>
</dbReference>
<feature type="domain" description="Response regulatory" evidence="18">
    <location>
        <begin position="966"/>
        <end position="1087"/>
    </location>
</feature>
<comment type="subcellular location">
    <subcellularLocation>
        <location evidence="2">Cell membrane</location>
        <topology evidence="2">Multi-pass membrane protein</topology>
    </subcellularLocation>
</comment>
<feature type="domain" description="HAMP" evidence="21">
    <location>
        <begin position="323"/>
        <end position="375"/>
    </location>
</feature>
<evidence type="ECO:0000256" key="10">
    <source>
        <dbReference type="ARBA" id="ARBA00022840"/>
    </source>
</evidence>